<feature type="binding site" evidence="19">
    <location>
        <position position="904"/>
    </location>
    <ligand>
        <name>Mn(2+)</name>
        <dbReference type="ChEBI" id="CHEBI:29035"/>
        <label>3</label>
    </ligand>
</feature>
<evidence type="ECO:0000256" key="17">
    <source>
        <dbReference type="ARBA" id="ARBA00057223"/>
    </source>
</evidence>
<name>A0A517P1Y2_9BACT</name>
<proteinExistence type="inferred from homology"/>
<evidence type="ECO:0000259" key="20">
    <source>
        <dbReference type="PROSITE" id="PS50975"/>
    </source>
</evidence>
<feature type="binding site" evidence="19">
    <location>
        <position position="906"/>
    </location>
    <ligand>
        <name>Mn(2+)</name>
        <dbReference type="ChEBI" id="CHEBI:29035"/>
        <label>4</label>
    </ligand>
</feature>
<dbReference type="SMART" id="SM01096">
    <property type="entry name" value="CPSase_L_D3"/>
    <property type="match status" value="1"/>
</dbReference>
<evidence type="ECO:0000256" key="1">
    <source>
        <dbReference type="ARBA" id="ARBA00001936"/>
    </source>
</evidence>
<feature type="binding site" evidence="19">
    <location>
        <position position="224"/>
    </location>
    <ligand>
        <name>ATP</name>
        <dbReference type="ChEBI" id="CHEBI:30616"/>
        <label>1</label>
    </ligand>
</feature>
<evidence type="ECO:0000256" key="19">
    <source>
        <dbReference type="HAMAP-Rule" id="MF_01210"/>
    </source>
</evidence>
<evidence type="ECO:0000256" key="13">
    <source>
        <dbReference type="ARBA" id="ARBA00022975"/>
    </source>
</evidence>
<dbReference type="FunFam" id="3.30.470.20:FF:000013">
    <property type="entry name" value="Carbamoyl-phosphate synthase large chain"/>
    <property type="match status" value="1"/>
</dbReference>
<feature type="binding site" evidence="19">
    <location>
        <position position="354"/>
    </location>
    <ligand>
        <name>Mn(2+)</name>
        <dbReference type="ChEBI" id="CHEBI:29035"/>
        <label>2</label>
    </ligand>
</feature>
<feature type="binding site" evidence="19">
    <location>
        <position position="354"/>
    </location>
    <ligand>
        <name>Mg(2+)</name>
        <dbReference type="ChEBI" id="CHEBI:18420"/>
        <label>2</label>
    </ligand>
</feature>
<dbReference type="SUPFAM" id="SSF56059">
    <property type="entry name" value="Glutathione synthetase ATP-binding domain-like"/>
    <property type="match status" value="2"/>
</dbReference>
<keyword evidence="7 19" id="KW-0028">Amino-acid biosynthesis</keyword>
<dbReference type="Proteomes" id="UP000319817">
    <property type="component" value="Chromosome"/>
</dbReference>
<feature type="binding site" evidence="19">
    <location>
        <position position="904"/>
    </location>
    <ligand>
        <name>Mn(2+)</name>
        <dbReference type="ChEBI" id="CHEBI:29035"/>
        <label>4</label>
    </ligand>
</feature>
<dbReference type="AlphaFoldDB" id="A0A517P1Y2"/>
<feature type="binding site" evidence="19">
    <location>
        <position position="774"/>
    </location>
    <ligand>
        <name>ATP</name>
        <dbReference type="ChEBI" id="CHEBI:30616"/>
        <label>2</label>
    </ligand>
</feature>
<accession>A0A517P1Y2</accession>
<keyword evidence="23" id="KW-1185">Reference proteome</keyword>
<feature type="domain" description="MGS-like" evidence="21">
    <location>
        <begin position="1000"/>
        <end position="1138"/>
    </location>
</feature>
<feature type="binding site" evidence="19">
    <location>
        <position position="356"/>
    </location>
    <ligand>
        <name>Mg(2+)</name>
        <dbReference type="ChEBI" id="CHEBI:18420"/>
        <label>2</label>
    </ligand>
</feature>
<dbReference type="FunFam" id="3.40.50.20:FF:000001">
    <property type="entry name" value="Carbamoyl-phosphate synthase large chain"/>
    <property type="match status" value="1"/>
</dbReference>
<feature type="region of interest" description="Carboxyphosphate synthetic domain" evidence="19">
    <location>
        <begin position="1"/>
        <end position="457"/>
    </location>
</feature>
<evidence type="ECO:0000256" key="2">
    <source>
        <dbReference type="ARBA" id="ARBA00004812"/>
    </source>
</evidence>
<feature type="binding site" evidence="19">
    <location>
        <position position="340"/>
    </location>
    <ligand>
        <name>Mn(2+)</name>
        <dbReference type="ChEBI" id="CHEBI:29035"/>
        <label>1</label>
    </ligand>
</feature>
<dbReference type="InterPro" id="IPR036914">
    <property type="entry name" value="MGS-like_dom_sf"/>
</dbReference>
<evidence type="ECO:0000256" key="7">
    <source>
        <dbReference type="ARBA" id="ARBA00022605"/>
    </source>
</evidence>
<dbReference type="InterPro" id="IPR005483">
    <property type="entry name" value="CPSase_dom"/>
</dbReference>
<feature type="binding site" evidence="19">
    <location>
        <position position="904"/>
    </location>
    <ligand>
        <name>Mg(2+)</name>
        <dbReference type="ChEBI" id="CHEBI:18420"/>
        <label>4</label>
    </ligand>
</feature>
<dbReference type="GO" id="GO:0005737">
    <property type="term" value="C:cytoplasm"/>
    <property type="evidence" value="ECO:0007669"/>
    <property type="project" value="TreeGrafter"/>
</dbReference>
<dbReference type="EC" id="6.3.4.16" evidence="19"/>
<comment type="cofactor">
    <cofactor evidence="1">
        <name>Mn(2+)</name>
        <dbReference type="ChEBI" id="CHEBI:29035"/>
    </cofactor>
</comment>
<evidence type="ECO:0000256" key="8">
    <source>
        <dbReference type="ARBA" id="ARBA00022723"/>
    </source>
</evidence>
<dbReference type="Gene3D" id="3.30.1490.20">
    <property type="entry name" value="ATP-grasp fold, A domain"/>
    <property type="match status" value="1"/>
</dbReference>
<reference evidence="22 23" key="1">
    <citation type="submission" date="2019-02" db="EMBL/GenBank/DDBJ databases">
        <title>Deep-cultivation of Planctomycetes and their phenomic and genomic characterization uncovers novel biology.</title>
        <authorList>
            <person name="Wiegand S."/>
            <person name="Jogler M."/>
            <person name="Boedeker C."/>
            <person name="Pinto D."/>
            <person name="Vollmers J."/>
            <person name="Rivas-Marin E."/>
            <person name="Kohn T."/>
            <person name="Peeters S.H."/>
            <person name="Heuer A."/>
            <person name="Rast P."/>
            <person name="Oberbeckmann S."/>
            <person name="Bunk B."/>
            <person name="Jeske O."/>
            <person name="Meyerdierks A."/>
            <person name="Storesund J.E."/>
            <person name="Kallscheuer N."/>
            <person name="Luecker S."/>
            <person name="Lage O.M."/>
            <person name="Pohl T."/>
            <person name="Merkel B.J."/>
            <person name="Hornburger P."/>
            <person name="Mueller R.-W."/>
            <person name="Bruemmer F."/>
            <person name="Labrenz M."/>
            <person name="Spormann A.M."/>
            <person name="Op den Camp H."/>
            <person name="Overmann J."/>
            <person name="Amann R."/>
            <person name="Jetten M.S.M."/>
            <person name="Mascher T."/>
            <person name="Medema M.H."/>
            <person name="Devos D.P."/>
            <person name="Kaster A.-K."/>
            <person name="Ovreas L."/>
            <person name="Rohde M."/>
            <person name="Galperin M.Y."/>
            <person name="Jogler C."/>
        </authorList>
    </citation>
    <scope>NUCLEOTIDE SEQUENCE [LARGE SCALE GENOMIC DNA]</scope>
    <source>
        <strain evidence="22 23">K23_9</strain>
    </source>
</reference>
<dbReference type="SMART" id="SM00851">
    <property type="entry name" value="MGS"/>
    <property type="match status" value="1"/>
</dbReference>
<dbReference type="InterPro" id="IPR058047">
    <property type="entry name" value="CPSase_preATP-grasp"/>
</dbReference>
<feature type="binding site" evidence="19">
    <location>
        <position position="820"/>
    </location>
    <ligand>
        <name>ATP</name>
        <dbReference type="ChEBI" id="CHEBI:30616"/>
        <label>2</label>
    </ligand>
</feature>
<feature type="binding site" evidence="19">
    <location>
        <position position="354"/>
    </location>
    <ligand>
        <name>Mn(2+)</name>
        <dbReference type="ChEBI" id="CHEBI:29035"/>
        <label>1</label>
    </ligand>
</feature>
<feature type="binding site" evidence="19">
    <location>
        <position position="904"/>
    </location>
    <ligand>
        <name>Mg(2+)</name>
        <dbReference type="ChEBI" id="CHEBI:18420"/>
        <label>3</label>
    </ligand>
</feature>
<dbReference type="GO" id="GO:0044205">
    <property type="term" value="P:'de novo' UMP biosynthetic process"/>
    <property type="evidence" value="ECO:0007669"/>
    <property type="project" value="UniProtKB-UniRule"/>
</dbReference>
<feature type="binding site" evidence="19">
    <location>
        <position position="848"/>
    </location>
    <ligand>
        <name>ATP</name>
        <dbReference type="ChEBI" id="CHEBI:30616"/>
        <label>2</label>
    </ligand>
</feature>
<organism evidence="22 23">
    <name type="scientific">Stieleria marina</name>
    <dbReference type="NCBI Taxonomy" id="1930275"/>
    <lineage>
        <taxon>Bacteria</taxon>
        <taxon>Pseudomonadati</taxon>
        <taxon>Planctomycetota</taxon>
        <taxon>Planctomycetia</taxon>
        <taxon>Pirellulales</taxon>
        <taxon>Pirellulaceae</taxon>
        <taxon>Stieleria</taxon>
    </lineage>
</organism>
<dbReference type="InterPro" id="IPR011761">
    <property type="entry name" value="ATP-grasp"/>
</dbReference>
<evidence type="ECO:0000256" key="6">
    <source>
        <dbReference type="ARBA" id="ARBA00022598"/>
    </source>
</evidence>
<dbReference type="PANTHER" id="PTHR11405">
    <property type="entry name" value="CARBAMOYLTRANSFERASE FAMILY MEMBER"/>
    <property type="match status" value="1"/>
</dbReference>
<dbReference type="HAMAP" id="MF_01210_B">
    <property type="entry name" value="CPSase_L_chain_B"/>
    <property type="match status" value="1"/>
</dbReference>
<feature type="binding site" evidence="19">
    <location>
        <position position="845"/>
    </location>
    <ligand>
        <name>ATP</name>
        <dbReference type="ChEBI" id="CHEBI:30616"/>
        <label>2</label>
    </ligand>
</feature>
<dbReference type="HAMAP" id="MF_01210_A">
    <property type="entry name" value="CPSase_L_chain_A"/>
    <property type="match status" value="1"/>
</dbReference>
<comment type="subunit">
    <text evidence="18 19">Composed of two chains; the small (or glutamine) chain promotes the hydrolysis of glutamine to ammonia, which is used by the large (or ammonia) chain to synthesize carbamoyl phosphate. Tetramer of heterodimers (alpha,beta)4.</text>
</comment>
<dbReference type="EC" id="6.3.5.5" evidence="19"/>
<evidence type="ECO:0000313" key="22">
    <source>
        <dbReference type="EMBL" id="QDT13382.1"/>
    </source>
</evidence>
<feature type="binding site" evidence="19">
    <location>
        <position position="354"/>
    </location>
    <ligand>
        <name>ATP</name>
        <dbReference type="ChEBI" id="CHEBI:30616"/>
        <label>1</label>
    </ligand>
</feature>
<evidence type="ECO:0000256" key="10">
    <source>
        <dbReference type="ARBA" id="ARBA00022741"/>
    </source>
</evidence>
<dbReference type="Pfam" id="PF25596">
    <property type="entry name" value="CPSase_L_D1"/>
    <property type="match status" value="2"/>
</dbReference>
<feature type="binding site" evidence="19">
    <location>
        <position position="904"/>
    </location>
    <ligand>
        <name>ATP</name>
        <dbReference type="ChEBI" id="CHEBI:30616"/>
        <label>2</label>
    </ligand>
</feature>
<dbReference type="SUPFAM" id="SSF52335">
    <property type="entry name" value="Methylglyoxal synthase-like"/>
    <property type="match status" value="1"/>
</dbReference>
<feature type="binding site" evidence="19">
    <location>
        <position position="888"/>
    </location>
    <ligand>
        <name>Mn(2+)</name>
        <dbReference type="ChEBI" id="CHEBI:29035"/>
        <label>3</label>
    </ligand>
</feature>
<dbReference type="UniPathway" id="UPA00070">
    <property type="reaction ID" value="UER00115"/>
</dbReference>
<evidence type="ECO:0000259" key="21">
    <source>
        <dbReference type="PROSITE" id="PS51855"/>
    </source>
</evidence>
<dbReference type="EMBL" id="CP036526">
    <property type="protein sequence ID" value="QDT13382.1"/>
    <property type="molecule type" value="Genomic_DNA"/>
</dbReference>
<dbReference type="NCBIfam" id="NF003671">
    <property type="entry name" value="PRK05294.1"/>
    <property type="match status" value="1"/>
</dbReference>
<dbReference type="NCBIfam" id="TIGR01369">
    <property type="entry name" value="CPSaseII_lrg"/>
    <property type="match status" value="1"/>
</dbReference>
<evidence type="ECO:0000256" key="12">
    <source>
        <dbReference type="ARBA" id="ARBA00022842"/>
    </source>
</evidence>
<comment type="function">
    <text evidence="17 19">Large subunit of the glutamine-dependent carbamoyl phosphate synthetase (CPSase). CPSase catalyzes the formation of carbamoyl phosphate from the ammonia moiety of glutamine, carbonate, and phosphate donated by ATP, constituting the first step of 2 biosynthetic pathways, one leading to arginine and/or urea and the other to pyrimidine nucleotides. The large subunit (synthetase) binds the substrates ammonia (free or transferred from glutamine from the small subunit), hydrogencarbonate and ATP and carries out an ATP-coupled ligase reaction, activating hydrogencarbonate by forming carboxy phosphate which reacts with ammonia to form carbamoyl phosphate.</text>
</comment>
<feature type="binding site" evidence="19">
    <location>
        <position position="184"/>
    </location>
    <ligand>
        <name>ATP</name>
        <dbReference type="ChEBI" id="CHEBI:30616"/>
        <label>1</label>
    </ligand>
</feature>
<feature type="binding site" evidence="19">
    <location>
        <position position="846"/>
    </location>
    <ligand>
        <name>ATP</name>
        <dbReference type="ChEBI" id="CHEBI:30616"/>
        <label>2</label>
    </ligand>
</feature>
<keyword evidence="10 19" id="KW-0547">Nucleotide-binding</keyword>
<comment type="cofactor">
    <cofactor evidence="19">
        <name>Mg(2+)</name>
        <dbReference type="ChEBI" id="CHEBI:18420"/>
    </cofactor>
    <cofactor evidence="19">
        <name>Mn(2+)</name>
        <dbReference type="ChEBI" id="CHEBI:29035"/>
    </cofactor>
    <text evidence="19">Binds 4 Mg(2+) or Mn(2+) ions per subunit.</text>
</comment>
<dbReference type="SUPFAM" id="SSF48108">
    <property type="entry name" value="Carbamoyl phosphate synthetase, large subunit connection domain"/>
    <property type="match status" value="1"/>
</dbReference>
<comment type="domain">
    <text evidence="19">The large subunit is composed of 2 ATP-grasp domains that are involved in binding the 2 ATP molecules needed for carbamoyl phosphate synthesis. The N-terminal ATP-grasp domain (referred to as the carboxyphosphate synthetic component) catalyzes the ATP-dependent phosphorylation of hydrogencarbonate to carboxyphosphate and the subsequent nucleophilic attack by ammonia to form a carbamate intermediate. The C-terminal ATP-grasp domain (referred to as the carbamoyl phosphate synthetic component) then catalyzes the phosphorylation of carbamate with the second ATP to form the end product carbamoyl phosphate. The reactive and unstable enzyme intermediates are sequentially channeled from one active site to the next through the interior of the protein over a distance of at least 96 A.</text>
</comment>
<dbReference type="GO" id="GO:0006526">
    <property type="term" value="P:L-arginine biosynthetic process"/>
    <property type="evidence" value="ECO:0007669"/>
    <property type="project" value="UniProtKB-UniRule"/>
</dbReference>
<dbReference type="GO" id="GO:0006541">
    <property type="term" value="P:glutamine metabolic process"/>
    <property type="evidence" value="ECO:0007669"/>
    <property type="project" value="TreeGrafter"/>
</dbReference>
<feature type="binding site" evidence="19">
    <location>
        <position position="888"/>
    </location>
    <ligand>
        <name>ATP</name>
        <dbReference type="ChEBI" id="CHEBI:30616"/>
        <label>2</label>
    </ligand>
</feature>
<feature type="binding site" evidence="19">
    <location>
        <position position="888"/>
    </location>
    <ligand>
        <name>Mg(2+)</name>
        <dbReference type="ChEBI" id="CHEBI:18420"/>
        <label>3</label>
    </ligand>
</feature>
<evidence type="ECO:0000256" key="4">
    <source>
        <dbReference type="ARBA" id="ARBA00009799"/>
    </source>
</evidence>
<dbReference type="PROSITE" id="PS51855">
    <property type="entry name" value="MGS"/>
    <property type="match status" value="1"/>
</dbReference>
<comment type="catalytic activity">
    <reaction evidence="15 19">
        <text>hydrogencarbonate + NH4(+) + 2 ATP = carbamoyl phosphate + 2 ADP + phosphate + 2 H(+)</text>
        <dbReference type="Rhea" id="RHEA:18029"/>
        <dbReference type="ChEBI" id="CHEBI:15378"/>
        <dbReference type="ChEBI" id="CHEBI:17544"/>
        <dbReference type="ChEBI" id="CHEBI:28938"/>
        <dbReference type="ChEBI" id="CHEBI:30616"/>
        <dbReference type="ChEBI" id="CHEBI:43474"/>
        <dbReference type="ChEBI" id="CHEBI:58228"/>
        <dbReference type="ChEBI" id="CHEBI:456216"/>
        <dbReference type="EC" id="6.3.4.16"/>
    </reaction>
</comment>
<comment type="caution">
    <text evidence="19">Lacks conserved residue(s) required for the propagation of feature annotation.</text>
</comment>
<dbReference type="GO" id="GO:0005524">
    <property type="term" value="F:ATP binding"/>
    <property type="evidence" value="ECO:0007669"/>
    <property type="project" value="UniProtKB-UniRule"/>
</dbReference>
<feature type="binding site" evidence="19">
    <location>
        <position position="354"/>
    </location>
    <ligand>
        <name>Mg(2+)</name>
        <dbReference type="ChEBI" id="CHEBI:18420"/>
        <label>1</label>
    </ligand>
</feature>
<evidence type="ECO:0000256" key="14">
    <source>
        <dbReference type="ARBA" id="ARBA00023211"/>
    </source>
</evidence>
<feature type="binding site" evidence="19">
    <location>
        <position position="340"/>
    </location>
    <ligand>
        <name>ATP</name>
        <dbReference type="ChEBI" id="CHEBI:30616"/>
        <label>1</label>
    </ligand>
</feature>
<keyword evidence="13 19" id="KW-0665">Pyrimidine biosynthesis</keyword>
<feature type="binding site" evidence="19">
    <location>
        <position position="847"/>
    </location>
    <ligand>
        <name>ATP</name>
        <dbReference type="ChEBI" id="CHEBI:30616"/>
        <label>2</label>
    </ligand>
</feature>
<feature type="binding site" evidence="19">
    <location>
        <position position="270"/>
    </location>
    <ligand>
        <name>ATP</name>
        <dbReference type="ChEBI" id="CHEBI:30616"/>
        <label>1</label>
    </ligand>
</feature>
<dbReference type="InterPro" id="IPR011607">
    <property type="entry name" value="MGS-like_dom"/>
</dbReference>
<comment type="catalytic activity">
    <reaction evidence="16 19">
        <text>hydrogencarbonate + L-glutamine + 2 ATP + H2O = carbamoyl phosphate + L-glutamate + 2 ADP + phosphate + 2 H(+)</text>
        <dbReference type="Rhea" id="RHEA:18633"/>
        <dbReference type="ChEBI" id="CHEBI:15377"/>
        <dbReference type="ChEBI" id="CHEBI:15378"/>
        <dbReference type="ChEBI" id="CHEBI:17544"/>
        <dbReference type="ChEBI" id="CHEBI:29985"/>
        <dbReference type="ChEBI" id="CHEBI:30616"/>
        <dbReference type="ChEBI" id="CHEBI:43474"/>
        <dbReference type="ChEBI" id="CHEBI:58228"/>
        <dbReference type="ChEBI" id="CHEBI:58359"/>
        <dbReference type="ChEBI" id="CHEBI:456216"/>
        <dbReference type="EC" id="6.3.5.5"/>
    </reaction>
</comment>
<feature type="binding site" evidence="19">
    <location>
        <position position="265"/>
    </location>
    <ligand>
        <name>ATP</name>
        <dbReference type="ChEBI" id="CHEBI:30616"/>
        <label>1</label>
    </ligand>
</feature>
<dbReference type="PRINTS" id="PR00098">
    <property type="entry name" value="CPSASE"/>
</dbReference>
<gene>
    <name evidence="19 22" type="primary">carB</name>
    <name evidence="22" type="ORF">K239x_54000</name>
</gene>
<feature type="binding site" evidence="19">
    <location>
        <position position="297"/>
    </location>
    <ligand>
        <name>ATP</name>
        <dbReference type="ChEBI" id="CHEBI:30616"/>
        <label>1</label>
    </ligand>
</feature>
<evidence type="ECO:0000256" key="9">
    <source>
        <dbReference type="ARBA" id="ARBA00022737"/>
    </source>
</evidence>
<feature type="domain" description="ATP-grasp" evidence="20">
    <location>
        <begin position="738"/>
        <end position="933"/>
    </location>
</feature>
<feature type="binding site" evidence="19">
    <location>
        <position position="231"/>
    </location>
    <ligand>
        <name>ATP</name>
        <dbReference type="ChEBI" id="CHEBI:30616"/>
        <label>1</label>
    </ligand>
</feature>
<dbReference type="GO" id="GO:0046872">
    <property type="term" value="F:metal ion binding"/>
    <property type="evidence" value="ECO:0007669"/>
    <property type="project" value="UniProtKB-KW"/>
</dbReference>
<dbReference type="SUPFAM" id="SSF52440">
    <property type="entry name" value="PreATP-grasp domain"/>
    <property type="match status" value="2"/>
</dbReference>
<feature type="binding site" evidence="19">
    <location>
        <position position="813"/>
    </location>
    <ligand>
        <name>ATP</name>
        <dbReference type="ChEBI" id="CHEBI:30616"/>
        <label>2</label>
    </ligand>
</feature>
<dbReference type="Gene3D" id="3.40.50.20">
    <property type="match status" value="2"/>
</dbReference>
<feature type="binding site" evidence="19">
    <location>
        <position position="296"/>
    </location>
    <ligand>
        <name>ATP</name>
        <dbReference type="ChEBI" id="CHEBI:30616"/>
        <label>1</label>
    </ligand>
</feature>
<evidence type="ECO:0000256" key="3">
    <source>
        <dbReference type="ARBA" id="ARBA00005077"/>
    </source>
</evidence>
<evidence type="ECO:0000256" key="18">
    <source>
        <dbReference type="ARBA" id="ARBA00062056"/>
    </source>
</evidence>
<dbReference type="Pfam" id="PF02142">
    <property type="entry name" value="MGS"/>
    <property type="match status" value="1"/>
</dbReference>
<dbReference type="GO" id="GO:0004087">
    <property type="term" value="F:carbamoyl-phosphate synthase (ammonia) activity"/>
    <property type="evidence" value="ECO:0007669"/>
    <property type="project" value="UniProtKB-EC"/>
</dbReference>
<keyword evidence="14" id="KW-0464">Manganese</keyword>
<feature type="domain" description="ATP-grasp" evidence="20">
    <location>
        <begin position="188"/>
        <end position="383"/>
    </location>
</feature>
<evidence type="ECO:0000256" key="11">
    <source>
        <dbReference type="ARBA" id="ARBA00022840"/>
    </source>
</evidence>
<dbReference type="Gene3D" id="3.30.470.20">
    <property type="entry name" value="ATP-grasp fold, B domain"/>
    <property type="match status" value="2"/>
</dbReference>
<feature type="binding site" evidence="19">
    <location>
        <position position="298"/>
    </location>
    <ligand>
        <name>ATP</name>
        <dbReference type="ChEBI" id="CHEBI:30616"/>
        <label>1</label>
    </ligand>
</feature>
<dbReference type="NCBIfam" id="NF009455">
    <property type="entry name" value="PRK12815.1"/>
    <property type="match status" value="1"/>
</dbReference>
<keyword evidence="6 19" id="KW-0436">Ligase</keyword>
<dbReference type="FunFam" id="3.40.50.20:FF:000003">
    <property type="entry name" value="Carbamoyl-phosphate synthase large chain"/>
    <property type="match status" value="1"/>
</dbReference>
<keyword evidence="5 19" id="KW-0055">Arginine biosynthesis</keyword>
<keyword evidence="9 19" id="KW-0677">Repeat</keyword>
<comment type="pathway">
    <text evidence="2 19">Pyrimidine metabolism; UMP biosynthesis via de novo pathway; (S)-dihydroorotate from bicarbonate: step 1/3.</text>
</comment>
<dbReference type="Pfam" id="PF02786">
    <property type="entry name" value="CPSase_L_D2"/>
    <property type="match status" value="2"/>
</dbReference>
<dbReference type="Pfam" id="PF02787">
    <property type="entry name" value="CPSase_L_D3"/>
    <property type="match status" value="1"/>
</dbReference>
<dbReference type="PANTHER" id="PTHR11405:SF53">
    <property type="entry name" value="CARBAMOYL-PHOSPHATE SYNTHASE [AMMONIA], MITOCHONDRIAL"/>
    <property type="match status" value="1"/>
</dbReference>
<comment type="pathway">
    <text evidence="3 19">Amino-acid biosynthesis; L-arginine biosynthesis; carbamoyl phosphate from bicarbonate: step 1/1.</text>
</comment>
<feature type="binding site" evidence="19">
    <location>
        <position position="906"/>
    </location>
    <ligand>
        <name>Mg(2+)</name>
        <dbReference type="ChEBI" id="CHEBI:18420"/>
        <label>4</label>
    </ligand>
</feature>
<feature type="binding site" evidence="19">
    <location>
        <position position="356"/>
    </location>
    <ligand>
        <name>Mn(2+)</name>
        <dbReference type="ChEBI" id="CHEBI:29035"/>
        <label>2</label>
    </ligand>
</feature>
<dbReference type="GO" id="GO:0004088">
    <property type="term" value="F:carbamoyl-phosphate synthase (glutamine-hydrolyzing) activity"/>
    <property type="evidence" value="ECO:0007669"/>
    <property type="project" value="UniProtKB-UniRule"/>
</dbReference>
<evidence type="ECO:0000256" key="5">
    <source>
        <dbReference type="ARBA" id="ARBA00022571"/>
    </source>
</evidence>
<dbReference type="InterPro" id="IPR033937">
    <property type="entry name" value="MGS_CPS_CarB"/>
</dbReference>
<dbReference type="InterPro" id="IPR036897">
    <property type="entry name" value="CarbamoylP_synth_lsu_oligo_sf"/>
</dbReference>
<dbReference type="InterPro" id="IPR006275">
    <property type="entry name" value="CPSase_lsu"/>
</dbReference>
<dbReference type="InterPro" id="IPR005479">
    <property type="entry name" value="CPAse_ATP-bd"/>
</dbReference>
<protein>
    <recommendedName>
        <fullName evidence="19">Carbamoyl phosphate synthase large chain</fullName>
        <ecNumber evidence="19">6.3.4.16</ecNumber>
        <ecNumber evidence="19">6.3.5.5</ecNumber>
    </recommendedName>
    <alternativeName>
        <fullName evidence="19">Carbamoyl phosphate synthetase ammonia chain</fullName>
    </alternativeName>
</protein>
<dbReference type="PROSITE" id="PS50975">
    <property type="entry name" value="ATP_GRASP"/>
    <property type="match status" value="2"/>
</dbReference>
<sequence>MGVVTNRELASSALCWFFAILCGNLNRWAIGLRLWRLGLTEFCDFCPFIYCWNSSVPRRDDIKKIMLIGSGPIVIGQACEFDYSGTQACKALREEGYEVVLVNSNPATIMTDPSTADSTYIEPLTWQMIEKIIAKERPDALLPTLGGQTGLNAAMDLEANGVLEKYGVEMIGARADVIAKAEERDKFKLAMEKIGLDVCLGETVQTLEQARKALKLVGLPAVVRPSFTMGGSGSAIAYNKDDFDALVQNGLDQSPVTEVLIEESIIGWKEYEMEVMRDHDDNVVIICSIENFDAMGVHTGDSITVAPAQTLTDKEYQRMRDASIAVIREIGVETGGSNIQFAVEPKTGRMIVIEMNPRVSRSSALASKATGFPIAKIAAKLAVGYRLWELPNDITKETKACFEPSIDYVVTKMPRFAFEKFPEADATLTTQMKSVGETMAIGRTFRESLQKAMRGLEVGAFGLGSDGRDAWGRDDQPDHDTIRARLSTPGAERIFYMRYAMKSGMTMDEIFELTNIDRWFLDHMFQIVEQENEMIAIGDLAKLSKEDLLAAKRNGFSDRQLAKIFGSDEMAVRSHRLQLGIKPVFKSVDTCAAEFEAYTPYFYSTYEEETEIRPKGDKKRVIILGGGPNRIGQGIEFDYCCCHASFALREIGIESIMINSNPETVSTDYDTSDILFFEPLTIEDVLNVCDATQPDGVIAQFGGQTPLNLARGLQDAGVPIIGTSVDTIEAAEDREQFQQLIDELGLKQPPSGIARNMDEARREVKRIGFPALVRPSFVLGGRAMEICYDKTQFDRYVAEAFIVADGQPVLIDRFLEDATEVDVDAVSDGTDCVIMGIMEHIEEAGVHSGDSACAIPPFSLTQDSLKEIRESTVKLANRLKVVGLMNIQFAIKIEDGKPSLYVLEVNPRASRTVPFVAKATGVAVANIATKVMAGKTLKELGVTEEPIPRHVSIKESVFPFRKFAGVDIVLGPEMRSTGEVMGISELFSIAFAKSQIAAGAVLPESGNIFISLTSRHKEAALQLGKSLKELGFNLLATAGTAERLEAGGVEVTRVKKIAEGHPNLIDHLKNGEVQLILNTPSGKGARTDEGKIRAAAVQFGVPCITTLAAADAAVNAMRAMREAPMEVQSLQSRYQEAN</sequence>
<evidence type="ECO:0000313" key="23">
    <source>
        <dbReference type="Proteomes" id="UP000319817"/>
    </source>
</evidence>
<dbReference type="InterPro" id="IPR013815">
    <property type="entry name" value="ATP_grasp_subdomain_1"/>
</dbReference>
<feature type="binding site" evidence="19">
    <location>
        <position position="340"/>
    </location>
    <ligand>
        <name>Mg(2+)</name>
        <dbReference type="ChEBI" id="CHEBI:18420"/>
        <label>1</label>
    </ligand>
</feature>
<dbReference type="InterPro" id="IPR005480">
    <property type="entry name" value="CPSase_lsu_oligo"/>
</dbReference>
<dbReference type="CDD" id="cd01424">
    <property type="entry name" value="MGS_CPS_II"/>
    <property type="match status" value="1"/>
</dbReference>
<comment type="similarity">
    <text evidence="4 19">Belongs to the CarB family.</text>
</comment>
<evidence type="ECO:0000256" key="16">
    <source>
        <dbReference type="ARBA" id="ARBA00048816"/>
    </source>
</evidence>
<feature type="region of interest" description="Allosteric domain" evidence="19">
    <location>
        <begin position="1000"/>
        <end position="1138"/>
    </location>
</feature>
<dbReference type="FunFam" id="3.30.470.20:FF:000007">
    <property type="entry name" value="Carbamoyl-phosphate synthase large chain"/>
    <property type="match status" value="1"/>
</dbReference>
<feature type="binding site" evidence="19">
    <location>
        <position position="230"/>
    </location>
    <ligand>
        <name>ATP</name>
        <dbReference type="ChEBI" id="CHEBI:30616"/>
        <label>1</label>
    </ligand>
</feature>
<keyword evidence="8" id="KW-0479">Metal-binding</keyword>
<feature type="binding site" evidence="19">
    <location>
        <position position="263"/>
    </location>
    <ligand>
        <name>ATP</name>
        <dbReference type="ChEBI" id="CHEBI:30616"/>
        <label>1</label>
    </ligand>
</feature>
<dbReference type="PROSITE" id="PS00867">
    <property type="entry name" value="CPSASE_2"/>
    <property type="match status" value="2"/>
</dbReference>
<keyword evidence="11 19" id="KW-0067">ATP-binding</keyword>
<keyword evidence="12" id="KW-0460">Magnesium</keyword>
<dbReference type="FunFam" id="1.10.1030.10:FF:000002">
    <property type="entry name" value="Carbamoyl-phosphate synthase large chain"/>
    <property type="match status" value="1"/>
</dbReference>
<dbReference type="Gene3D" id="1.10.1030.10">
    <property type="entry name" value="Carbamoyl-phosphate synthetase, large subunit oligomerisation domain"/>
    <property type="match status" value="1"/>
</dbReference>
<dbReference type="UniPathway" id="UPA00068">
    <property type="reaction ID" value="UER00171"/>
</dbReference>
<dbReference type="Gene3D" id="3.40.50.1380">
    <property type="entry name" value="Methylglyoxal synthase-like domain"/>
    <property type="match status" value="1"/>
</dbReference>
<dbReference type="InterPro" id="IPR016185">
    <property type="entry name" value="PreATP-grasp_dom_sf"/>
</dbReference>
<evidence type="ECO:0000256" key="15">
    <source>
        <dbReference type="ARBA" id="ARBA00047359"/>
    </source>
</evidence>
<feature type="binding site" evidence="19">
    <location>
        <position position="815"/>
    </location>
    <ligand>
        <name>ATP</name>
        <dbReference type="ChEBI" id="CHEBI:30616"/>
        <label>2</label>
    </ligand>
</feature>